<sequence>MPPSRVPYTGPRRRLVLAFDIGTTFSGVSYSILDPGQVPQILGIRRFPGQENNASDSKIPSILYYGKDGNVKAVGAEALLPHIRDEAEDNNWIKVEWFKLHLRPQAEVDASRADVERLKVVSALPPTKAIIDVYSDFMKYLFECARTYITETHASGDLLWASIQQHIDFVLSHPNGWGGHQQSKMREAAAKAGLVSQAASPQIRFVTEGEASVHFCISNGLATEAMQNGQNVMVVDAGGGTVDINTYSIVAGKRVTMEEIAASECLYHGSAIVTSRAHGFLKRKLANSRFGNAQDIDEMRNQFDKTTKLVFRSADDMAYIKFGSMRDRDPSVGIRNGQLTLSGADVASMFEPSIIAIKEVVRRQLDGADSSVSTVFLVGGFAASPWLFSQLKIYVENLYVKFARPDTHTNKAVAEGAVSFYLDGFVTSRVARFTYGARCNIQYNPSDPEHLRRLNKVFIGKAGEPRVPDNFLIILNKGTRVSEKKEFSQNLVFDARNPLELGKVQTDIICYRGNSRNPRWLDVDPDTYSVLCRVVGDTSHVPHLPVDGPAGVFYRQSFRVILAFGLTELKAYLSWDEDGVEKRCQAVPVYDGVDAVA</sequence>
<dbReference type="PANTHER" id="PTHR14187:SF5">
    <property type="entry name" value="HEAT SHOCK 70 KDA PROTEIN 12A"/>
    <property type="match status" value="1"/>
</dbReference>
<dbReference type="Gene3D" id="3.30.420.40">
    <property type="match status" value="2"/>
</dbReference>
<gene>
    <name evidence="1" type="ORF">LAESUDRAFT_688021</name>
</gene>
<organism evidence="1 2">
    <name type="scientific">Laetiporus sulphureus 93-53</name>
    <dbReference type="NCBI Taxonomy" id="1314785"/>
    <lineage>
        <taxon>Eukaryota</taxon>
        <taxon>Fungi</taxon>
        <taxon>Dikarya</taxon>
        <taxon>Basidiomycota</taxon>
        <taxon>Agaricomycotina</taxon>
        <taxon>Agaricomycetes</taxon>
        <taxon>Polyporales</taxon>
        <taxon>Laetiporus</taxon>
    </lineage>
</organism>
<dbReference type="Gene3D" id="3.90.640.10">
    <property type="entry name" value="Actin, Chain A, domain 4"/>
    <property type="match status" value="1"/>
</dbReference>
<dbReference type="PANTHER" id="PTHR14187">
    <property type="entry name" value="ALPHA KINASE/ELONGATION FACTOR 2 KINASE"/>
    <property type="match status" value="1"/>
</dbReference>
<reference evidence="1 2" key="1">
    <citation type="journal article" date="2016" name="Mol. Biol. Evol.">
        <title>Comparative Genomics of Early-Diverging Mushroom-Forming Fungi Provides Insights into the Origins of Lignocellulose Decay Capabilities.</title>
        <authorList>
            <person name="Nagy L.G."/>
            <person name="Riley R."/>
            <person name="Tritt A."/>
            <person name="Adam C."/>
            <person name="Daum C."/>
            <person name="Floudas D."/>
            <person name="Sun H."/>
            <person name="Yadav J.S."/>
            <person name="Pangilinan J."/>
            <person name="Larsson K.H."/>
            <person name="Matsuura K."/>
            <person name="Barry K."/>
            <person name="Labutti K."/>
            <person name="Kuo R."/>
            <person name="Ohm R.A."/>
            <person name="Bhattacharya S.S."/>
            <person name="Shirouzu T."/>
            <person name="Yoshinaga Y."/>
            <person name="Martin F.M."/>
            <person name="Grigoriev I.V."/>
            <person name="Hibbett D.S."/>
        </authorList>
    </citation>
    <scope>NUCLEOTIDE SEQUENCE [LARGE SCALE GENOMIC DNA]</scope>
    <source>
        <strain evidence="1 2">93-53</strain>
    </source>
</reference>
<evidence type="ECO:0000313" key="2">
    <source>
        <dbReference type="Proteomes" id="UP000076871"/>
    </source>
</evidence>
<dbReference type="GeneID" id="63823006"/>
<dbReference type="InParanoid" id="A0A165B9B8"/>
<keyword evidence="2" id="KW-1185">Reference proteome</keyword>
<dbReference type="SUPFAM" id="SSF53067">
    <property type="entry name" value="Actin-like ATPase domain"/>
    <property type="match status" value="2"/>
</dbReference>
<dbReference type="EMBL" id="KV427683">
    <property type="protein sequence ID" value="KZT00544.1"/>
    <property type="molecule type" value="Genomic_DNA"/>
</dbReference>
<dbReference type="CDD" id="cd10170">
    <property type="entry name" value="ASKHA_NBD_HSP70"/>
    <property type="match status" value="1"/>
</dbReference>
<dbReference type="RefSeq" id="XP_040758284.1">
    <property type="nucleotide sequence ID" value="XM_040905977.1"/>
</dbReference>
<dbReference type="Proteomes" id="UP000076871">
    <property type="component" value="Unassembled WGS sequence"/>
</dbReference>
<dbReference type="STRING" id="1314785.A0A165B9B8"/>
<dbReference type="AlphaFoldDB" id="A0A165B9B8"/>
<proteinExistence type="predicted"/>
<dbReference type="OrthoDB" id="2963168at2759"/>
<name>A0A165B9B8_9APHY</name>
<protein>
    <recommendedName>
        <fullName evidence="3">Actin-like ATPase domain-containing protein</fullName>
    </recommendedName>
</protein>
<evidence type="ECO:0008006" key="3">
    <source>
        <dbReference type="Google" id="ProtNLM"/>
    </source>
</evidence>
<dbReference type="InterPro" id="IPR043129">
    <property type="entry name" value="ATPase_NBD"/>
</dbReference>
<evidence type="ECO:0000313" key="1">
    <source>
        <dbReference type="EMBL" id="KZT00544.1"/>
    </source>
</evidence>
<accession>A0A165B9B8</accession>